<gene>
    <name evidence="1" type="ORF">GQ43DRAFT_373158</name>
</gene>
<evidence type="ECO:0008006" key="3">
    <source>
        <dbReference type="Google" id="ProtNLM"/>
    </source>
</evidence>
<feature type="non-terminal residue" evidence="1">
    <location>
        <position position="1"/>
    </location>
</feature>
<dbReference type="EMBL" id="ML994008">
    <property type="protein sequence ID" value="KAF2200734.1"/>
    <property type="molecule type" value="Genomic_DNA"/>
</dbReference>
<dbReference type="InterPro" id="IPR011990">
    <property type="entry name" value="TPR-like_helical_dom_sf"/>
</dbReference>
<evidence type="ECO:0000313" key="2">
    <source>
        <dbReference type="Proteomes" id="UP000799536"/>
    </source>
</evidence>
<dbReference type="SUPFAM" id="SSF48452">
    <property type="entry name" value="TPR-like"/>
    <property type="match status" value="1"/>
</dbReference>
<dbReference type="AlphaFoldDB" id="A0A9P4JP73"/>
<accession>A0A9P4JP73</accession>
<organism evidence="1 2">
    <name type="scientific">Delitschia confertaspora ATCC 74209</name>
    <dbReference type="NCBI Taxonomy" id="1513339"/>
    <lineage>
        <taxon>Eukaryota</taxon>
        <taxon>Fungi</taxon>
        <taxon>Dikarya</taxon>
        <taxon>Ascomycota</taxon>
        <taxon>Pezizomycotina</taxon>
        <taxon>Dothideomycetes</taxon>
        <taxon>Pleosporomycetidae</taxon>
        <taxon>Pleosporales</taxon>
        <taxon>Delitschiaceae</taxon>
        <taxon>Delitschia</taxon>
    </lineage>
</organism>
<dbReference type="Proteomes" id="UP000799536">
    <property type="component" value="Unassembled WGS sequence"/>
</dbReference>
<keyword evidence="2" id="KW-1185">Reference proteome</keyword>
<evidence type="ECO:0000313" key="1">
    <source>
        <dbReference type="EMBL" id="KAF2200734.1"/>
    </source>
</evidence>
<name>A0A9P4JP73_9PLEO</name>
<reference evidence="1" key="1">
    <citation type="journal article" date="2020" name="Stud. Mycol.">
        <title>101 Dothideomycetes genomes: a test case for predicting lifestyles and emergence of pathogens.</title>
        <authorList>
            <person name="Haridas S."/>
            <person name="Albert R."/>
            <person name="Binder M."/>
            <person name="Bloem J."/>
            <person name="Labutti K."/>
            <person name="Salamov A."/>
            <person name="Andreopoulos B."/>
            <person name="Baker S."/>
            <person name="Barry K."/>
            <person name="Bills G."/>
            <person name="Bluhm B."/>
            <person name="Cannon C."/>
            <person name="Castanera R."/>
            <person name="Culley D."/>
            <person name="Daum C."/>
            <person name="Ezra D."/>
            <person name="Gonzalez J."/>
            <person name="Henrissat B."/>
            <person name="Kuo A."/>
            <person name="Liang C."/>
            <person name="Lipzen A."/>
            <person name="Lutzoni F."/>
            <person name="Magnuson J."/>
            <person name="Mondo S."/>
            <person name="Nolan M."/>
            <person name="Ohm R."/>
            <person name="Pangilinan J."/>
            <person name="Park H.-J."/>
            <person name="Ramirez L."/>
            <person name="Alfaro M."/>
            <person name="Sun H."/>
            <person name="Tritt A."/>
            <person name="Yoshinaga Y."/>
            <person name="Zwiers L.-H."/>
            <person name="Turgeon B."/>
            <person name="Goodwin S."/>
            <person name="Spatafora J."/>
            <person name="Crous P."/>
            <person name="Grigoriev I."/>
        </authorList>
    </citation>
    <scope>NUCLEOTIDE SEQUENCE</scope>
    <source>
        <strain evidence="1">ATCC 74209</strain>
    </source>
</reference>
<protein>
    <recommendedName>
        <fullName evidence="3">Tetratricopeptide repeat protein</fullName>
    </recommendedName>
</protein>
<dbReference type="OrthoDB" id="5986190at2759"/>
<dbReference type="Gene3D" id="1.25.40.10">
    <property type="entry name" value="Tetratricopeptide repeat domain"/>
    <property type="match status" value="1"/>
</dbReference>
<sequence>VQVMETSSRVLGEEHPSTLTSMANLAYTWAFQSRNEEAMLLMEKCFELQRHILGPNHPHTESSFKALSNWQKEN</sequence>
<proteinExistence type="predicted"/>
<comment type="caution">
    <text evidence="1">The sequence shown here is derived from an EMBL/GenBank/DDBJ whole genome shotgun (WGS) entry which is preliminary data.</text>
</comment>
<dbReference type="Pfam" id="PF13374">
    <property type="entry name" value="TPR_10"/>
    <property type="match status" value="1"/>
</dbReference>